<keyword evidence="2" id="KW-1185">Reference proteome</keyword>
<sequence length="205" mass="24765">MLNPSEIIEEINKICKIIFHESSFNLKQKTYNRFIFSGNYPTKAINHYKNIREEVSVIKWFNDFWLYIDIRFEKSDIKDNINTFISLSVFQGDDSDNIKKQLLRAEWDNFNNNDNHPQPHWHIYPDYNFEKTFNEFLEITEEDSFIDLLNDEKSKRIDIKRIHFAMNGDWVTQNGHIHKITDKNTIINWLQGLLFHIKSQLEYVE</sequence>
<proteinExistence type="predicted"/>
<dbReference type="AlphaFoldDB" id="A0A975BAD8"/>
<dbReference type="EMBL" id="CP061799">
    <property type="protein sequence ID" value="QTA81632.1"/>
    <property type="molecule type" value="Genomic_DNA"/>
</dbReference>
<evidence type="ECO:0000313" key="1">
    <source>
        <dbReference type="EMBL" id="QTA81632.1"/>
    </source>
</evidence>
<organism evidence="1 2">
    <name type="scientific">Desulfonema limicola</name>
    <dbReference type="NCBI Taxonomy" id="45656"/>
    <lineage>
        <taxon>Bacteria</taxon>
        <taxon>Pseudomonadati</taxon>
        <taxon>Thermodesulfobacteriota</taxon>
        <taxon>Desulfobacteria</taxon>
        <taxon>Desulfobacterales</taxon>
        <taxon>Desulfococcaceae</taxon>
        <taxon>Desulfonema</taxon>
    </lineage>
</organism>
<evidence type="ECO:0000313" key="2">
    <source>
        <dbReference type="Proteomes" id="UP000663720"/>
    </source>
</evidence>
<dbReference type="RefSeq" id="WP_207687645.1">
    <property type="nucleotide sequence ID" value="NZ_CP061799.1"/>
</dbReference>
<reference evidence="1" key="1">
    <citation type="journal article" date="2021" name="Microb. Physiol.">
        <title>Proteogenomic Insights into the Physiology of Marine, Sulfate-Reducing, Filamentous Desulfonema limicola and Desulfonema magnum.</title>
        <authorList>
            <person name="Schnaars V."/>
            <person name="Wohlbrand L."/>
            <person name="Scheve S."/>
            <person name="Hinrichs C."/>
            <person name="Reinhardt R."/>
            <person name="Rabus R."/>
        </authorList>
    </citation>
    <scope>NUCLEOTIDE SEQUENCE</scope>
    <source>
        <strain evidence="1">5ac10</strain>
    </source>
</reference>
<accession>A0A975BAD8</accession>
<dbReference type="Proteomes" id="UP000663720">
    <property type="component" value="Chromosome"/>
</dbReference>
<gene>
    <name evidence="1" type="ORF">dnl_39740</name>
</gene>
<protein>
    <submittedName>
        <fullName evidence="1">Uncharacterized protein</fullName>
    </submittedName>
</protein>
<dbReference type="KEGG" id="dli:dnl_39740"/>
<name>A0A975BAD8_9BACT</name>